<feature type="compositionally biased region" description="Polar residues" evidence="1">
    <location>
        <begin position="57"/>
        <end position="68"/>
    </location>
</feature>
<dbReference type="Proteomes" id="UP000784294">
    <property type="component" value="Unassembled WGS sequence"/>
</dbReference>
<evidence type="ECO:0000313" key="2">
    <source>
        <dbReference type="EMBL" id="VEL06677.1"/>
    </source>
</evidence>
<evidence type="ECO:0000313" key="3">
    <source>
        <dbReference type="Proteomes" id="UP000784294"/>
    </source>
</evidence>
<dbReference type="EMBL" id="CAAALY010000226">
    <property type="protein sequence ID" value="VEL06677.1"/>
    <property type="molecule type" value="Genomic_DNA"/>
</dbReference>
<feature type="compositionally biased region" description="Polar residues" evidence="1">
    <location>
        <begin position="76"/>
        <end position="85"/>
    </location>
</feature>
<sequence>MSVPCRMKAQQGFIGAAGRCAEELFSQIYNHSYKTIPLQLPERPTYESLPLASSNEIKGAPTCSSRANRQLVKGNPPSSSREIDL</sequence>
<dbReference type="OrthoDB" id="1741719at2759"/>
<keyword evidence="3" id="KW-1185">Reference proteome</keyword>
<proteinExistence type="predicted"/>
<accession>A0A3S5AW95</accession>
<dbReference type="AlphaFoldDB" id="A0A3S5AW95"/>
<protein>
    <submittedName>
        <fullName evidence="2">Uncharacterized protein</fullName>
    </submittedName>
</protein>
<comment type="caution">
    <text evidence="2">The sequence shown here is derived from an EMBL/GenBank/DDBJ whole genome shotgun (WGS) entry which is preliminary data.</text>
</comment>
<evidence type="ECO:0000256" key="1">
    <source>
        <dbReference type="SAM" id="MobiDB-lite"/>
    </source>
</evidence>
<gene>
    <name evidence="2" type="ORF">PXEA_LOCUS117</name>
</gene>
<feature type="region of interest" description="Disordered" evidence="1">
    <location>
        <begin position="57"/>
        <end position="85"/>
    </location>
</feature>
<name>A0A3S5AW95_9PLAT</name>
<reference evidence="2" key="1">
    <citation type="submission" date="2018-11" db="EMBL/GenBank/DDBJ databases">
        <authorList>
            <consortium name="Pathogen Informatics"/>
        </authorList>
    </citation>
    <scope>NUCLEOTIDE SEQUENCE</scope>
</reference>
<organism evidence="2 3">
    <name type="scientific">Protopolystoma xenopodis</name>
    <dbReference type="NCBI Taxonomy" id="117903"/>
    <lineage>
        <taxon>Eukaryota</taxon>
        <taxon>Metazoa</taxon>
        <taxon>Spiralia</taxon>
        <taxon>Lophotrochozoa</taxon>
        <taxon>Platyhelminthes</taxon>
        <taxon>Monogenea</taxon>
        <taxon>Polyopisthocotylea</taxon>
        <taxon>Polystomatidea</taxon>
        <taxon>Polystomatidae</taxon>
        <taxon>Protopolystoma</taxon>
    </lineage>
</organism>